<keyword evidence="3" id="KW-1185">Reference proteome</keyword>
<dbReference type="Proteomes" id="UP001501337">
    <property type="component" value="Unassembled WGS sequence"/>
</dbReference>
<dbReference type="Pfam" id="PF13333">
    <property type="entry name" value="rve_2"/>
    <property type="match status" value="1"/>
</dbReference>
<protein>
    <recommendedName>
        <fullName evidence="1">Integrase catalytic domain-containing protein</fullName>
    </recommendedName>
</protein>
<dbReference type="Pfam" id="PF00665">
    <property type="entry name" value="rve"/>
    <property type="match status" value="1"/>
</dbReference>
<dbReference type="InterPro" id="IPR001584">
    <property type="entry name" value="Integrase_cat-core"/>
</dbReference>
<sequence length="196" mass="22895">MAEAGVESKQPRHVYKVAKVESEIAPNQLNREFDAEKPNQKWTGDVTYIWAGTQWTYLAVVMDLHRRELIGWAMSDSPDSELTKRALTVAYEARGCPKNVMFHSDQGCHYTSVSFRRLLWRYRMTQSMSRRGNCWDNAPMERFFRSLKTEWIPKSGYHSPSAAKADVLRYVTWYYNRVRPHSYNGYESPITKIKAA</sequence>
<dbReference type="InterPro" id="IPR012337">
    <property type="entry name" value="RNaseH-like_sf"/>
</dbReference>
<dbReference type="InterPro" id="IPR048020">
    <property type="entry name" value="Transpos_IS3"/>
</dbReference>
<dbReference type="Gene3D" id="3.30.420.10">
    <property type="entry name" value="Ribonuclease H-like superfamily/Ribonuclease H"/>
    <property type="match status" value="1"/>
</dbReference>
<evidence type="ECO:0000259" key="1">
    <source>
        <dbReference type="PROSITE" id="PS50994"/>
    </source>
</evidence>
<dbReference type="PROSITE" id="PS50994">
    <property type="entry name" value="INTEGRASE"/>
    <property type="match status" value="1"/>
</dbReference>
<gene>
    <name evidence="2" type="ORF">GCM10022278_01140</name>
</gene>
<proteinExistence type="predicted"/>
<comment type="caution">
    <text evidence="2">The sequence shown here is derived from an EMBL/GenBank/DDBJ whole genome shotgun (WGS) entry which is preliminary data.</text>
</comment>
<organism evidence="2 3">
    <name type="scientific">Allohahella marinimesophila</name>
    <dbReference type="NCBI Taxonomy" id="1054972"/>
    <lineage>
        <taxon>Bacteria</taxon>
        <taxon>Pseudomonadati</taxon>
        <taxon>Pseudomonadota</taxon>
        <taxon>Gammaproteobacteria</taxon>
        <taxon>Oceanospirillales</taxon>
        <taxon>Hahellaceae</taxon>
        <taxon>Allohahella</taxon>
    </lineage>
</organism>
<accession>A0ABP7NFJ9</accession>
<dbReference type="PANTHER" id="PTHR46889">
    <property type="entry name" value="TRANSPOSASE INSF FOR INSERTION SEQUENCE IS3B-RELATED"/>
    <property type="match status" value="1"/>
</dbReference>
<dbReference type="EMBL" id="BAABBO010000001">
    <property type="protein sequence ID" value="GAA3945746.1"/>
    <property type="molecule type" value="Genomic_DNA"/>
</dbReference>
<reference evidence="3" key="1">
    <citation type="journal article" date="2019" name="Int. J. Syst. Evol. Microbiol.">
        <title>The Global Catalogue of Microorganisms (GCM) 10K type strain sequencing project: providing services to taxonomists for standard genome sequencing and annotation.</title>
        <authorList>
            <consortium name="The Broad Institute Genomics Platform"/>
            <consortium name="The Broad Institute Genome Sequencing Center for Infectious Disease"/>
            <person name="Wu L."/>
            <person name="Ma J."/>
        </authorList>
    </citation>
    <scope>NUCLEOTIDE SEQUENCE [LARGE SCALE GENOMIC DNA]</scope>
    <source>
        <strain evidence="3">JCM 17555</strain>
    </source>
</reference>
<dbReference type="InterPro" id="IPR036397">
    <property type="entry name" value="RNaseH_sf"/>
</dbReference>
<evidence type="ECO:0000313" key="3">
    <source>
        <dbReference type="Proteomes" id="UP001501337"/>
    </source>
</evidence>
<dbReference type="SUPFAM" id="SSF53098">
    <property type="entry name" value="Ribonuclease H-like"/>
    <property type="match status" value="1"/>
</dbReference>
<name>A0ABP7NFJ9_9GAMM</name>
<feature type="domain" description="Integrase catalytic" evidence="1">
    <location>
        <begin position="34"/>
        <end position="196"/>
    </location>
</feature>
<dbReference type="PANTHER" id="PTHR46889:SF4">
    <property type="entry name" value="TRANSPOSASE INSO FOR INSERTION SEQUENCE ELEMENT IS911B-RELATED"/>
    <property type="match status" value="1"/>
</dbReference>
<evidence type="ECO:0000313" key="2">
    <source>
        <dbReference type="EMBL" id="GAA3945746.1"/>
    </source>
</evidence>
<dbReference type="NCBIfam" id="NF033516">
    <property type="entry name" value="transpos_IS3"/>
    <property type="match status" value="1"/>
</dbReference>
<dbReference type="InterPro" id="IPR050900">
    <property type="entry name" value="Transposase_IS3/IS150/IS904"/>
</dbReference>